<dbReference type="AlphaFoldDB" id="A0A8H6KAR4"/>
<gene>
    <name evidence="2" type="ORF">CMUS01_08996</name>
</gene>
<proteinExistence type="predicted"/>
<organism evidence="2 3">
    <name type="scientific">Colletotrichum musicola</name>
    <dbReference type="NCBI Taxonomy" id="2175873"/>
    <lineage>
        <taxon>Eukaryota</taxon>
        <taxon>Fungi</taxon>
        <taxon>Dikarya</taxon>
        <taxon>Ascomycota</taxon>
        <taxon>Pezizomycotina</taxon>
        <taxon>Sordariomycetes</taxon>
        <taxon>Hypocreomycetidae</taxon>
        <taxon>Glomerellales</taxon>
        <taxon>Glomerellaceae</taxon>
        <taxon>Colletotrichum</taxon>
        <taxon>Colletotrichum orchidearum species complex</taxon>
    </lineage>
</organism>
<keyword evidence="3" id="KW-1185">Reference proteome</keyword>
<name>A0A8H6KAR4_9PEZI</name>
<evidence type="ECO:0000313" key="2">
    <source>
        <dbReference type="EMBL" id="KAF6827468.1"/>
    </source>
</evidence>
<feature type="compositionally biased region" description="Low complexity" evidence="1">
    <location>
        <begin position="120"/>
        <end position="131"/>
    </location>
</feature>
<protein>
    <submittedName>
        <fullName evidence="2">Uncharacterized protein</fullName>
    </submittedName>
</protein>
<dbReference type="Proteomes" id="UP000639643">
    <property type="component" value="Unassembled WGS sequence"/>
</dbReference>
<feature type="compositionally biased region" description="Polar residues" evidence="1">
    <location>
        <begin position="140"/>
        <end position="156"/>
    </location>
</feature>
<reference evidence="2" key="1">
    <citation type="journal article" date="2020" name="Phytopathology">
        <title>Genome Sequence Resources of Colletotrichum truncatum, C. plurivorum, C. musicola, and C. sojae: Four Species Pathogenic to Soybean (Glycine max).</title>
        <authorList>
            <person name="Rogerio F."/>
            <person name="Boufleur T.R."/>
            <person name="Ciampi-Guillardi M."/>
            <person name="Sukno S.A."/>
            <person name="Thon M.R."/>
            <person name="Massola Junior N.S."/>
            <person name="Baroncelli R."/>
        </authorList>
    </citation>
    <scope>NUCLEOTIDE SEQUENCE</scope>
    <source>
        <strain evidence="2">LFN0074</strain>
    </source>
</reference>
<comment type="caution">
    <text evidence="2">The sequence shown here is derived from an EMBL/GenBank/DDBJ whole genome shotgun (WGS) entry which is preliminary data.</text>
</comment>
<dbReference type="EMBL" id="WIGM01000367">
    <property type="protein sequence ID" value="KAF6827468.1"/>
    <property type="molecule type" value="Genomic_DNA"/>
</dbReference>
<sequence>MVHHLKSKYYLTFLNSLPHACLIFSAVARIDNPDQGRFGFEDFQGPDVVYRGEQDVCLPPVYPAVDDRLRRDSMDATSNIICMADSQEGMVCRGQRNGIHGGGYGYRIHAERARLACNTSGPSHHGSAHPGLGHGHGHGQTRSNPTVSRRTKSVPSQAGPRDTDAMNVPELDLDLDLEQHLAGPASASSAPRPDPFPSLKSSRLLVASRTWACLPPASLLQLALTSHATRRSDGR</sequence>
<feature type="region of interest" description="Disordered" evidence="1">
    <location>
        <begin position="117"/>
        <end position="166"/>
    </location>
</feature>
<evidence type="ECO:0000313" key="3">
    <source>
        <dbReference type="Proteomes" id="UP000639643"/>
    </source>
</evidence>
<evidence type="ECO:0000256" key="1">
    <source>
        <dbReference type="SAM" id="MobiDB-lite"/>
    </source>
</evidence>
<accession>A0A8H6KAR4</accession>